<dbReference type="EMBL" id="KZ559622">
    <property type="protein sequence ID" value="PLN76290.1"/>
    <property type="molecule type" value="Genomic_DNA"/>
</dbReference>
<name>A0A2J5HHG1_9EURO</name>
<proteinExistence type="predicted"/>
<dbReference type="AlphaFoldDB" id="A0A2J5HHG1"/>
<gene>
    <name evidence="1" type="ORF">BDW42DRAFT_179073</name>
</gene>
<accession>A0A2J5HHG1</accession>
<sequence>MTFVGDPVACSGLIICSSYFISISILLNETTLCRPLNAMLQGKIKPSQNASPFI</sequence>
<dbReference type="Proteomes" id="UP000235023">
    <property type="component" value="Unassembled WGS sequence"/>
</dbReference>
<evidence type="ECO:0000313" key="1">
    <source>
        <dbReference type="EMBL" id="PLN76290.1"/>
    </source>
</evidence>
<reference evidence="2" key="1">
    <citation type="submission" date="2017-12" db="EMBL/GenBank/DDBJ databases">
        <authorList>
            <consortium name="DOE Joint Genome Institute"/>
            <person name="Mondo S.J."/>
            <person name="Kjaerbolling I."/>
            <person name="Vesth T.C."/>
            <person name="Frisvad J.C."/>
            <person name="Nybo J.L."/>
            <person name="Theobald S."/>
            <person name="Kuo A."/>
            <person name="Bowyer P."/>
            <person name="Matsuda Y."/>
            <person name="Lyhne E.K."/>
            <person name="Kogle M.E."/>
            <person name="Clum A."/>
            <person name="Lipzen A."/>
            <person name="Salamov A."/>
            <person name="Ngan C.Y."/>
            <person name="Daum C."/>
            <person name="Chiniquy J."/>
            <person name="Barry K."/>
            <person name="LaButti K."/>
            <person name="Haridas S."/>
            <person name="Simmons B.A."/>
            <person name="Magnuson J.K."/>
            <person name="Mortensen U.H."/>
            <person name="Larsen T.O."/>
            <person name="Grigoriev I.V."/>
            <person name="Baker S.E."/>
            <person name="Andersen M.R."/>
            <person name="Nordberg H.P."/>
            <person name="Cantor M.N."/>
            <person name="Hua S.X."/>
        </authorList>
    </citation>
    <scope>NUCLEOTIDE SEQUENCE [LARGE SCALE GENOMIC DNA]</scope>
    <source>
        <strain evidence="2">IBT 19404</strain>
    </source>
</reference>
<evidence type="ECO:0000313" key="2">
    <source>
        <dbReference type="Proteomes" id="UP000235023"/>
    </source>
</evidence>
<keyword evidence="2" id="KW-1185">Reference proteome</keyword>
<dbReference type="OrthoDB" id="38045at2759"/>
<organism evidence="1 2">
    <name type="scientific">Aspergillus taichungensis</name>
    <dbReference type="NCBI Taxonomy" id="482145"/>
    <lineage>
        <taxon>Eukaryota</taxon>
        <taxon>Fungi</taxon>
        <taxon>Dikarya</taxon>
        <taxon>Ascomycota</taxon>
        <taxon>Pezizomycotina</taxon>
        <taxon>Eurotiomycetes</taxon>
        <taxon>Eurotiomycetidae</taxon>
        <taxon>Eurotiales</taxon>
        <taxon>Aspergillaceae</taxon>
        <taxon>Aspergillus</taxon>
        <taxon>Aspergillus subgen. Circumdati</taxon>
    </lineage>
</organism>
<protein>
    <submittedName>
        <fullName evidence="1">Uncharacterized protein</fullName>
    </submittedName>
</protein>